<dbReference type="EMBL" id="GBEZ01020168">
    <property type="protein sequence ID" value="JAC66474.1"/>
    <property type="molecule type" value="Transcribed_RNA"/>
</dbReference>
<feature type="compositionally biased region" description="Basic and acidic residues" evidence="1">
    <location>
        <begin position="563"/>
        <end position="573"/>
    </location>
</feature>
<feature type="compositionally biased region" description="Basic and acidic residues" evidence="1">
    <location>
        <begin position="615"/>
        <end position="627"/>
    </location>
</feature>
<feature type="compositionally biased region" description="Acidic residues" evidence="1">
    <location>
        <begin position="590"/>
        <end position="613"/>
    </location>
</feature>
<dbReference type="AlphaFoldDB" id="A0A061R6S9"/>
<proteinExistence type="predicted"/>
<keyword evidence="2" id="KW-0812">Transmembrane</keyword>
<evidence type="ECO:0000256" key="1">
    <source>
        <dbReference type="SAM" id="MobiDB-lite"/>
    </source>
</evidence>
<feature type="compositionally biased region" description="Basic and acidic residues" evidence="1">
    <location>
        <begin position="493"/>
        <end position="503"/>
    </location>
</feature>
<feature type="region of interest" description="Disordered" evidence="1">
    <location>
        <begin position="194"/>
        <end position="216"/>
    </location>
</feature>
<accession>A0A061R6S9</accession>
<feature type="region of interest" description="Disordered" evidence="1">
    <location>
        <begin position="283"/>
        <end position="345"/>
    </location>
</feature>
<feature type="compositionally biased region" description="Gly residues" evidence="1">
    <location>
        <begin position="509"/>
        <end position="519"/>
    </location>
</feature>
<feature type="compositionally biased region" description="Low complexity" evidence="1">
    <location>
        <begin position="520"/>
        <end position="535"/>
    </location>
</feature>
<keyword evidence="2" id="KW-1133">Transmembrane helix</keyword>
<evidence type="ECO:0000256" key="2">
    <source>
        <dbReference type="SAM" id="Phobius"/>
    </source>
</evidence>
<feature type="region of interest" description="Disordered" evidence="1">
    <location>
        <begin position="460"/>
        <end position="740"/>
    </location>
</feature>
<organism evidence="3">
    <name type="scientific">Tetraselmis sp. GSL018</name>
    <dbReference type="NCBI Taxonomy" id="582737"/>
    <lineage>
        <taxon>Eukaryota</taxon>
        <taxon>Viridiplantae</taxon>
        <taxon>Chlorophyta</taxon>
        <taxon>core chlorophytes</taxon>
        <taxon>Chlorodendrophyceae</taxon>
        <taxon>Chlorodendrales</taxon>
        <taxon>Chlorodendraceae</taxon>
        <taxon>Tetraselmis</taxon>
    </lineage>
</organism>
<evidence type="ECO:0000313" key="3">
    <source>
        <dbReference type="EMBL" id="JAC66474.1"/>
    </source>
</evidence>
<feature type="non-terminal residue" evidence="3">
    <location>
        <position position="740"/>
    </location>
</feature>
<feature type="compositionally biased region" description="Basic and acidic residues" evidence="1">
    <location>
        <begin position="196"/>
        <end position="216"/>
    </location>
</feature>
<name>A0A061R6S9_9CHLO</name>
<dbReference type="PANTHER" id="PTHR23159:SF31">
    <property type="entry name" value="CENTROSOME-ASSOCIATED PROTEIN CEP250 ISOFORM X1"/>
    <property type="match status" value="1"/>
</dbReference>
<feature type="compositionally biased region" description="Acidic residues" evidence="1">
    <location>
        <begin position="641"/>
        <end position="653"/>
    </location>
</feature>
<dbReference type="PANTHER" id="PTHR23159">
    <property type="entry name" value="CENTROSOMAL PROTEIN 2"/>
    <property type="match status" value="1"/>
</dbReference>
<feature type="compositionally biased region" description="Basic and acidic residues" evidence="1">
    <location>
        <begin position="240"/>
        <end position="256"/>
    </location>
</feature>
<gene>
    <name evidence="3" type="ORF">TSPGSL018_13564</name>
</gene>
<feature type="transmembrane region" description="Helical" evidence="2">
    <location>
        <begin position="45"/>
        <end position="66"/>
    </location>
</feature>
<feature type="region of interest" description="Disordered" evidence="1">
    <location>
        <begin position="235"/>
        <end position="256"/>
    </location>
</feature>
<keyword evidence="2" id="KW-0472">Membrane</keyword>
<protein>
    <submittedName>
        <fullName evidence="3">Uncharacterized protein</fullName>
    </submittedName>
</protein>
<reference evidence="3" key="1">
    <citation type="submission" date="2014-05" db="EMBL/GenBank/DDBJ databases">
        <title>The transcriptome of the halophilic microalga Tetraselmis sp. GSL018 isolated from the Great Salt Lake, Utah.</title>
        <authorList>
            <person name="Jinkerson R.E."/>
            <person name="D'Adamo S."/>
            <person name="Posewitz M.C."/>
        </authorList>
    </citation>
    <scope>NUCLEOTIDE SEQUENCE</scope>
    <source>
        <strain evidence="3">GSL018</strain>
    </source>
</reference>
<sequence>MRTKKVKMGDFQDETYESLTDFSPEVKTHRARLNRYVRDLGGPKWTMAYGMLVLLSVCAIFFLFSYRSQLAATEETRRLISEELKSAKAETQSLLALSAKCNTEKEETTETLRQTNSSLRQCLSRATGLEQQLQEAEGDARRKAKDIAELKSSFREEINTKSHYAESLQGELDSLRGELQVAKDELSQAKASLQRTQDELRESQSAKAEAEGAKDKCAADLIRSEDDVAKANQRLSASVAEKDACSKEAASRDEQVKDLEARANRYKTEAEDLRSRLERITAAGQHKEAEPSMQAERQHSGNKTRPAGGGKLEESEADPDSTNSVTAVEPKRAESKGSAGDMIEAGADSTDDQAAMAALEGTQWNPGCQGNQSWVDLPLCDSETGDRQDFEKSKARALWPSCGSHCLYSATRPVSMAYFYNTEDGCYLQVNASHSCISNSADHDSYMTWIGGVLASRGVQLPNGTGDGGDGKAGAEPDVPGDGGQDPQEELEKDNSGDGKEGLNDEDTGSGGKQSGAGSAGNAAPGAAAAEAGSVGKDGNGADDNGDEEGGENGVGDAVEPAEELKGHVKDGVDSGNDEPNAHMQKKDGNDDDGAGNDEAKEEEAGPVEENAEGVEGHISNEEKEAEGSGALSRNSRPGEDDADEANQVDNEENQERDRDHEPEGDEDEAGDHGAGNEIIGGEDVNRAHGTVGGRLAQRQRFGGARSSERWSTSTRSLPGHQGSRLYGSRRAYGSRWAQR</sequence>